<sequence>MLNKVTDRVYYMDYVEQGDRAVIGLVIGNDCSLVIDGGNSKEHAEEFLREVSKLDIPKIKYLMLTHWHWDHVFGIKTMNAINIVQRESYEKIEWLKTLKWTNEAIDERVNKGEEIDFCREHIKIEMPNSNRKIEIPSVDIIFNEEIEIDLGGLKVKAIHIPCDHSSDSTIVWIEEEKVTFLGDALYLDMYHGEWSYSREKFYPLLEKLKKQQSEHYIPAHHPKYDNKSFNEFVDYQIAMGDIVKELTSLERAKDIFEDKYKRKVSKQELEDLKVFINGNRKNLIIDNSTK</sequence>
<dbReference type="Proteomes" id="UP000775179">
    <property type="component" value="Unassembled WGS sequence"/>
</dbReference>
<dbReference type="InterPro" id="IPR001279">
    <property type="entry name" value="Metallo-B-lactamas"/>
</dbReference>
<dbReference type="GeneID" id="66302204"/>
<accession>A0ABD4RIV7</accession>
<feature type="domain" description="Metallo-beta-lactamase" evidence="1">
    <location>
        <begin position="20"/>
        <end position="220"/>
    </location>
</feature>
<comment type="caution">
    <text evidence="2">The sequence shown here is derived from an EMBL/GenBank/DDBJ whole genome shotgun (WGS) entry which is preliminary data.</text>
</comment>
<evidence type="ECO:0000259" key="1">
    <source>
        <dbReference type="SMART" id="SM00849"/>
    </source>
</evidence>
<proteinExistence type="predicted"/>
<evidence type="ECO:0000313" key="2">
    <source>
        <dbReference type="EMBL" id="MBX7291322.1"/>
    </source>
</evidence>
<name>A0ABD4RIV7_9CLOT</name>
<dbReference type="KEGG" id="cchv:BTM20_10005"/>
<dbReference type="RefSeq" id="WP_021876198.1">
    <property type="nucleotide sequence ID" value="NZ_CP018624.1"/>
</dbReference>
<organism evidence="2 3">
    <name type="scientific">Clostridium chauvoei</name>
    <dbReference type="NCBI Taxonomy" id="46867"/>
    <lineage>
        <taxon>Bacteria</taxon>
        <taxon>Bacillati</taxon>
        <taxon>Bacillota</taxon>
        <taxon>Clostridia</taxon>
        <taxon>Eubacteriales</taxon>
        <taxon>Clostridiaceae</taxon>
        <taxon>Clostridium</taxon>
    </lineage>
</organism>
<dbReference type="EMBL" id="JAIFTX010000021">
    <property type="protein sequence ID" value="MBX7291322.1"/>
    <property type="molecule type" value="Genomic_DNA"/>
</dbReference>
<dbReference type="PANTHER" id="PTHR42951:SF4">
    <property type="entry name" value="ACYL-COENZYME A THIOESTERASE MBLAC2"/>
    <property type="match status" value="1"/>
</dbReference>
<evidence type="ECO:0000313" key="3">
    <source>
        <dbReference type="Proteomes" id="UP000775179"/>
    </source>
</evidence>
<dbReference type="Pfam" id="PF00753">
    <property type="entry name" value="Lactamase_B"/>
    <property type="match status" value="1"/>
</dbReference>
<gene>
    <name evidence="2" type="ORF">K4H94_09880</name>
</gene>
<dbReference type="PANTHER" id="PTHR42951">
    <property type="entry name" value="METALLO-BETA-LACTAMASE DOMAIN-CONTAINING"/>
    <property type="match status" value="1"/>
</dbReference>
<dbReference type="InterPro" id="IPR036866">
    <property type="entry name" value="RibonucZ/Hydroxyglut_hydro"/>
</dbReference>
<dbReference type="Gene3D" id="3.60.15.10">
    <property type="entry name" value="Ribonuclease Z/Hydroxyacylglutathione hydrolase-like"/>
    <property type="match status" value="1"/>
</dbReference>
<protein>
    <submittedName>
        <fullName evidence="2">MBL fold metallo-hydrolase</fullName>
    </submittedName>
</protein>
<dbReference type="InterPro" id="IPR050855">
    <property type="entry name" value="NDM-1-like"/>
</dbReference>
<dbReference type="SMART" id="SM00849">
    <property type="entry name" value="Lactamase_B"/>
    <property type="match status" value="1"/>
</dbReference>
<dbReference type="SUPFAM" id="SSF56281">
    <property type="entry name" value="Metallo-hydrolase/oxidoreductase"/>
    <property type="match status" value="1"/>
</dbReference>
<reference evidence="2 3" key="1">
    <citation type="submission" date="2021-08" db="EMBL/GenBank/DDBJ databases">
        <title>Genome sequence analysis of Clostridium chauvoei strains of European origin and evaluation of typing options for outbreak investigations.</title>
        <authorList>
            <person name="Abdel-Glil M."/>
            <person name="Thomas P."/>
            <person name="Seyboldt C."/>
        </authorList>
    </citation>
    <scope>NUCLEOTIDE SEQUENCE [LARGE SCALE GENOMIC DNA]</scope>
    <source>
        <strain evidence="2 3">S0260-09</strain>
    </source>
</reference>
<dbReference type="AlphaFoldDB" id="A0ABD4RIV7"/>